<keyword evidence="1" id="KW-0576">Peroxisome</keyword>
<dbReference type="PANTHER" id="PTHR21004:SF0">
    <property type="entry name" value="PEROXISOMAL LEADER PEPTIDE-PROCESSING PROTEASE"/>
    <property type="match status" value="1"/>
</dbReference>
<evidence type="ECO:0000313" key="2">
    <source>
        <dbReference type="Ensembl" id="ENSFHEP00000019885.1"/>
    </source>
</evidence>
<dbReference type="GO" id="GO:0004252">
    <property type="term" value="F:serine-type endopeptidase activity"/>
    <property type="evidence" value="ECO:0007669"/>
    <property type="project" value="InterPro"/>
</dbReference>
<dbReference type="Proteomes" id="UP000265000">
    <property type="component" value="Unplaced"/>
</dbReference>
<keyword evidence="3" id="KW-1185">Reference proteome</keyword>
<name>A0A3Q2TT20_FUNHE</name>
<dbReference type="GO" id="GO:0016485">
    <property type="term" value="P:protein processing"/>
    <property type="evidence" value="ECO:0007669"/>
    <property type="project" value="InterPro"/>
</dbReference>
<dbReference type="Pfam" id="PF13365">
    <property type="entry name" value="Trypsin_2"/>
    <property type="match status" value="1"/>
</dbReference>
<comment type="similarity">
    <text evidence="1">Belongs to the peptidase S1B family.</text>
</comment>
<dbReference type="GeneTree" id="ENSGT00390000014627"/>
<dbReference type="EC" id="3.4.21.-" evidence="1"/>
<dbReference type="OrthoDB" id="17845at2759"/>
<dbReference type="Gene3D" id="2.40.10.10">
    <property type="entry name" value="Trypsin-like serine proteases"/>
    <property type="match status" value="3"/>
</dbReference>
<comment type="function">
    <text evidence="1">Peroxisomal protease that mediates both the removal of the leader peptide from proteins containing a PTS2 target sequence and processes several PTS1-containing proteins. Catalyzes the processing of PTS1-proteins involved in the peroxisomal beta-oxidation of fatty acids.</text>
</comment>
<proteinExistence type="inferred from homology"/>
<dbReference type="GO" id="GO:0031998">
    <property type="term" value="P:regulation of fatty acid beta-oxidation"/>
    <property type="evidence" value="ECO:0007669"/>
    <property type="project" value="TreeGrafter"/>
</dbReference>
<keyword evidence="1" id="KW-0645">Protease</keyword>
<keyword evidence="1" id="KW-0720">Serine protease</keyword>
<dbReference type="PANTHER" id="PTHR21004">
    <property type="entry name" value="SERINE PROTEASE-RELATED"/>
    <property type="match status" value="1"/>
</dbReference>
<reference evidence="2" key="2">
    <citation type="submission" date="2025-09" db="UniProtKB">
        <authorList>
            <consortium name="Ensembl"/>
        </authorList>
    </citation>
    <scope>IDENTIFICATION</scope>
</reference>
<comment type="subcellular location">
    <subcellularLocation>
        <location evidence="1">Peroxisome</location>
    </subcellularLocation>
</comment>
<sequence>MRCHRVSFNVLNCSKVELRCGGMELKDVEKSCCVVKISGTPGRKPVSCSGVVVHRRSGTVVCTGLPFSRYVADRGLLSSDAGLLFPRSFSDTLKIRVCLPDPKRSKPPRQREVSAELLLLVNCVEFKQAFVGVFREADQWRFHGDDEDAELVRDAQSLCWFAVLRAPLVVGDGADQGAIPWQSSRALQKGCPVVACGSPFGSLCLDLFLGALSRGIISNLAGEDNAVILTDARCLPGTEGGGLFVVEATDRARLVGLIVSPFGWKSNEWIGLTLVCSVDLIFRNIRRGTGARDPLPGVWLHPGEADLRMWSTAQASEAVRYPTVCLVDSGQVWGSGVVVTTDLVLTCRHVVSGKPSVTLKFHQGGRVCEVVGDVLFSTKASSPYDLAVIELRVPVPEAVIPRMSQSFDLGEAVVVVGYGGLGRACGPSLTSGVLSKAISLNCRPVMLQTTCAVQAGASGGAVVQKHSGELLGIVSSNARDLAAGVTYPHLNFVIPAPVFQRLLQEFHRTRKVDALGVLNTPEKAVQRVWRLQGAQSKL</sequence>
<dbReference type="SUPFAM" id="SSF50494">
    <property type="entry name" value="Trypsin-like serine proteases"/>
    <property type="match status" value="2"/>
</dbReference>
<keyword evidence="1" id="KW-0378">Hydrolase</keyword>
<dbReference type="InterPro" id="IPR039245">
    <property type="entry name" value="TYSND1/DEG15"/>
</dbReference>
<reference evidence="2" key="1">
    <citation type="submission" date="2025-08" db="UniProtKB">
        <authorList>
            <consortium name="Ensembl"/>
        </authorList>
    </citation>
    <scope>IDENTIFICATION</scope>
</reference>
<dbReference type="InterPro" id="IPR043504">
    <property type="entry name" value="Peptidase_S1_PA_chymotrypsin"/>
</dbReference>
<dbReference type="GO" id="GO:0005777">
    <property type="term" value="C:peroxisome"/>
    <property type="evidence" value="ECO:0007669"/>
    <property type="project" value="UniProtKB-SubCell"/>
</dbReference>
<protein>
    <recommendedName>
        <fullName evidence="1">Peroxisomal leader peptide-processing protease</fullName>
        <ecNumber evidence="1">3.4.21.-</ecNumber>
    </recommendedName>
</protein>
<dbReference type="CTD" id="219743"/>
<dbReference type="GeneID" id="105938674"/>
<accession>A0A3Q2TT20</accession>
<comment type="PTM">
    <text evidence="1">The full-lengh TYSND1 is the active the proteolytic processing of PTS1- and PTS2-proteins and in self-cleavage, and intermolecular self-cleavage of TYSND1 down-regulates its protease activity.</text>
</comment>
<evidence type="ECO:0000256" key="1">
    <source>
        <dbReference type="PIRNR" id="PIRNR037989"/>
    </source>
</evidence>
<dbReference type="AlphaFoldDB" id="A0A3Q2TT20"/>
<dbReference type="InterPro" id="IPR009003">
    <property type="entry name" value="Peptidase_S1_PA"/>
</dbReference>
<dbReference type="Ensembl" id="ENSFHET00000034964.1">
    <property type="protein sequence ID" value="ENSFHEP00000019885.1"/>
    <property type="gene ID" value="ENSFHEG00000021791.1"/>
</dbReference>
<evidence type="ECO:0000313" key="3">
    <source>
        <dbReference type="Proteomes" id="UP000265000"/>
    </source>
</evidence>
<organism evidence="2 3">
    <name type="scientific">Fundulus heteroclitus</name>
    <name type="common">Killifish</name>
    <name type="synonym">Mummichog</name>
    <dbReference type="NCBI Taxonomy" id="8078"/>
    <lineage>
        <taxon>Eukaryota</taxon>
        <taxon>Metazoa</taxon>
        <taxon>Chordata</taxon>
        <taxon>Craniata</taxon>
        <taxon>Vertebrata</taxon>
        <taxon>Euteleostomi</taxon>
        <taxon>Actinopterygii</taxon>
        <taxon>Neopterygii</taxon>
        <taxon>Teleostei</taxon>
        <taxon>Neoteleostei</taxon>
        <taxon>Acanthomorphata</taxon>
        <taxon>Ovalentaria</taxon>
        <taxon>Atherinomorphae</taxon>
        <taxon>Cyprinodontiformes</taxon>
        <taxon>Fundulidae</taxon>
        <taxon>Fundulus</taxon>
    </lineage>
</organism>
<dbReference type="STRING" id="8078.ENSFHEP00000019885"/>